<dbReference type="PANTHER" id="PTHR12526:SF622">
    <property type="entry name" value="GLYCOSYLTRANSFERASE (GROUP I)"/>
    <property type="match status" value="1"/>
</dbReference>
<reference evidence="4 5" key="1">
    <citation type="submission" date="2018-08" db="EMBL/GenBank/DDBJ databases">
        <title>Sequencing the genomes of 1000 actinobacteria strains.</title>
        <authorList>
            <person name="Klenk H.-P."/>
        </authorList>
    </citation>
    <scope>NUCLEOTIDE SEQUENCE [LARGE SCALE GENOMIC DNA]</scope>
    <source>
        <strain evidence="4 5">DSM 22891</strain>
    </source>
</reference>
<keyword evidence="5" id="KW-1185">Reference proteome</keyword>
<dbReference type="Proteomes" id="UP000256485">
    <property type="component" value="Unassembled WGS sequence"/>
</dbReference>
<dbReference type="SUPFAM" id="SSF53756">
    <property type="entry name" value="UDP-Glycosyltransferase/glycogen phosphorylase"/>
    <property type="match status" value="1"/>
</dbReference>
<accession>A0A3D9V5Y8</accession>
<dbReference type="Pfam" id="PF13579">
    <property type="entry name" value="Glyco_trans_4_4"/>
    <property type="match status" value="1"/>
</dbReference>
<dbReference type="GO" id="GO:0016757">
    <property type="term" value="F:glycosyltransferase activity"/>
    <property type="evidence" value="ECO:0007669"/>
    <property type="project" value="UniProtKB-KW"/>
</dbReference>
<name>A0A3D9V5Y8_THECX</name>
<dbReference type="OrthoDB" id="9808602at2"/>
<keyword evidence="2 4" id="KW-0808">Transferase</keyword>
<evidence type="ECO:0000256" key="1">
    <source>
        <dbReference type="ARBA" id="ARBA00022676"/>
    </source>
</evidence>
<keyword evidence="1" id="KW-0328">Glycosyltransferase</keyword>
<dbReference type="Gene3D" id="3.40.50.2000">
    <property type="entry name" value="Glycogen Phosphorylase B"/>
    <property type="match status" value="2"/>
</dbReference>
<sequence>MSQSRLRHVLVLNQFALPRTEGGGTRHVELFGRLRGWTSLIVAGNRNNYTRRKYHHRAPGFVTVPVTSYEGNGPKRILNWLSYTVGAIWVGLRQRHVDLVYASSPHLLTPLAGWFLAKVRRVPLVVEIRDLWPRSLVEFGFLREGSRLHRVLTAVEGFVYRQAARIVVVTTGWEDHFASFGLPPEKIVVVTNGAEPEDFVPTVDRDTARRELDVDGTVLVFAGAHGPKDGLDVVLDAAALVPNATFLLVGDGLEKKRLQQRARDEGLKNVRFLDPRPKERLADLFVACDVGLHIVAPVELFQKAMSPNKLYDYMAAGLPVITNAGGAMERLVLEAGCGLSAFARPGSDPARVLADCVEQLADQPVDERAAIGRRGRDYVERNASRTVMAARLEDVLDAATR</sequence>
<feature type="domain" description="Glycosyltransferase subfamily 4-like N-terminal" evidence="3">
    <location>
        <begin position="35"/>
        <end position="193"/>
    </location>
</feature>
<dbReference type="Pfam" id="PF13692">
    <property type="entry name" value="Glyco_trans_1_4"/>
    <property type="match status" value="1"/>
</dbReference>
<evidence type="ECO:0000313" key="4">
    <source>
        <dbReference type="EMBL" id="REF36113.1"/>
    </source>
</evidence>
<evidence type="ECO:0000256" key="2">
    <source>
        <dbReference type="ARBA" id="ARBA00022679"/>
    </source>
</evidence>
<evidence type="ECO:0000313" key="5">
    <source>
        <dbReference type="Proteomes" id="UP000256485"/>
    </source>
</evidence>
<proteinExistence type="predicted"/>
<gene>
    <name evidence="4" type="ORF">DFJ64_1512</name>
</gene>
<dbReference type="PANTHER" id="PTHR12526">
    <property type="entry name" value="GLYCOSYLTRANSFERASE"/>
    <property type="match status" value="1"/>
</dbReference>
<comment type="caution">
    <text evidence="4">The sequence shown here is derived from an EMBL/GenBank/DDBJ whole genome shotgun (WGS) entry which is preliminary data.</text>
</comment>
<organism evidence="4 5">
    <name type="scientific">Thermasporomyces composti</name>
    <dbReference type="NCBI Taxonomy" id="696763"/>
    <lineage>
        <taxon>Bacteria</taxon>
        <taxon>Bacillati</taxon>
        <taxon>Actinomycetota</taxon>
        <taxon>Actinomycetes</taxon>
        <taxon>Propionibacteriales</taxon>
        <taxon>Nocardioidaceae</taxon>
        <taxon>Thermasporomyces</taxon>
    </lineage>
</organism>
<evidence type="ECO:0000259" key="3">
    <source>
        <dbReference type="Pfam" id="PF13579"/>
    </source>
</evidence>
<dbReference type="InterPro" id="IPR028098">
    <property type="entry name" value="Glyco_trans_4-like_N"/>
</dbReference>
<dbReference type="EMBL" id="QTUC01000001">
    <property type="protein sequence ID" value="REF36113.1"/>
    <property type="molecule type" value="Genomic_DNA"/>
</dbReference>
<protein>
    <submittedName>
        <fullName evidence="4">Glycosyltransferase involved in cell wall biosynthesis</fullName>
    </submittedName>
</protein>
<dbReference type="RefSeq" id="WP_115849796.1">
    <property type="nucleotide sequence ID" value="NZ_QTUC01000001.1"/>
</dbReference>
<dbReference type="AlphaFoldDB" id="A0A3D9V5Y8"/>
<dbReference type="CDD" id="cd03794">
    <property type="entry name" value="GT4_WbuB-like"/>
    <property type="match status" value="1"/>
</dbReference>